<accession>A0A8J2JEU9</accession>
<dbReference type="InterPro" id="IPR010987">
    <property type="entry name" value="Glutathione-S-Trfase_C-like"/>
</dbReference>
<proteinExistence type="inferred from homology"/>
<gene>
    <name evidence="8" type="ORF">AFUS01_LOCUS4967</name>
</gene>
<comment type="caution">
    <text evidence="8">The sequence shown here is derived from an EMBL/GenBank/DDBJ whole genome shotgun (WGS) entry which is preliminary data.</text>
</comment>
<evidence type="ECO:0000313" key="9">
    <source>
        <dbReference type="Proteomes" id="UP000708208"/>
    </source>
</evidence>
<dbReference type="AlphaFoldDB" id="A0A8J2JEU9"/>
<evidence type="ECO:0000256" key="1">
    <source>
        <dbReference type="ARBA" id="ARBA00003701"/>
    </source>
</evidence>
<dbReference type="EC" id="2.5.1.18" evidence="3"/>
<dbReference type="OrthoDB" id="414243at2759"/>
<dbReference type="GO" id="GO:0004364">
    <property type="term" value="F:glutathione transferase activity"/>
    <property type="evidence" value="ECO:0007669"/>
    <property type="project" value="UniProtKB-EC"/>
</dbReference>
<keyword evidence="9" id="KW-1185">Reference proteome</keyword>
<dbReference type="EMBL" id="CAJVCH010031531">
    <property type="protein sequence ID" value="CAG7709987.1"/>
    <property type="molecule type" value="Genomic_DNA"/>
</dbReference>
<reference evidence="8" key="1">
    <citation type="submission" date="2021-06" db="EMBL/GenBank/DDBJ databases">
        <authorList>
            <person name="Hodson N. C."/>
            <person name="Mongue J. A."/>
            <person name="Jaron S. K."/>
        </authorList>
    </citation>
    <scope>NUCLEOTIDE SEQUENCE</scope>
</reference>
<evidence type="ECO:0000256" key="4">
    <source>
        <dbReference type="ARBA" id="ARBA00022679"/>
    </source>
</evidence>
<comment type="similarity">
    <text evidence="2">Belongs to the GST superfamily. Mu family.</text>
</comment>
<evidence type="ECO:0000259" key="6">
    <source>
        <dbReference type="PROSITE" id="PS50404"/>
    </source>
</evidence>
<dbReference type="PANTHER" id="PTHR11571">
    <property type="entry name" value="GLUTATHIONE S-TRANSFERASE"/>
    <property type="match status" value="1"/>
</dbReference>
<feature type="domain" description="GST N-terminal" evidence="6">
    <location>
        <begin position="2"/>
        <end position="87"/>
    </location>
</feature>
<dbReference type="InterPro" id="IPR040079">
    <property type="entry name" value="Glutathione_S-Trfase"/>
</dbReference>
<dbReference type="InterPro" id="IPR004046">
    <property type="entry name" value="GST_C"/>
</dbReference>
<protein>
    <recommendedName>
        <fullName evidence="3">glutathione transferase</fullName>
        <ecNumber evidence="3">2.5.1.18</ecNumber>
    </recommendedName>
</protein>
<dbReference type="Pfam" id="PF02798">
    <property type="entry name" value="GST_N"/>
    <property type="match status" value="1"/>
</dbReference>
<feature type="domain" description="GST C-terminal" evidence="7">
    <location>
        <begin position="91"/>
        <end position="215"/>
    </location>
</feature>
<organism evidence="8 9">
    <name type="scientific">Allacma fusca</name>
    <dbReference type="NCBI Taxonomy" id="39272"/>
    <lineage>
        <taxon>Eukaryota</taxon>
        <taxon>Metazoa</taxon>
        <taxon>Ecdysozoa</taxon>
        <taxon>Arthropoda</taxon>
        <taxon>Hexapoda</taxon>
        <taxon>Collembola</taxon>
        <taxon>Symphypleona</taxon>
        <taxon>Sminthuridae</taxon>
        <taxon>Allacma</taxon>
    </lineage>
</organism>
<dbReference type="Proteomes" id="UP000708208">
    <property type="component" value="Unassembled WGS sequence"/>
</dbReference>
<sequence>MSKPILGYWNFRGFAQDIRCLLHYLKIDFEDKRYPPGPNFGDDLWLAEKFEMGLDFPNVPYYIEGDVKLSESRAILKYLARAKDPKLIPGTALGQAKAEILEGVLVELHIKLVQSVYSENAPSIPLEVSLDPKFLQIAKFIGTNPFALGDQLQWIDFFLYEVLLQYSKYSQGIFATKPEILRYLKNFEAIPELQEYLNSPAVLEDICLSRKGRVIF</sequence>
<dbReference type="PANTHER" id="PTHR11571:SF222">
    <property type="entry name" value="GLUTATHIONE TRANSFERASE"/>
    <property type="match status" value="1"/>
</dbReference>
<comment type="catalytic activity">
    <reaction evidence="5">
        <text>RX + glutathione = an S-substituted glutathione + a halide anion + H(+)</text>
        <dbReference type="Rhea" id="RHEA:16437"/>
        <dbReference type="ChEBI" id="CHEBI:15378"/>
        <dbReference type="ChEBI" id="CHEBI:16042"/>
        <dbReference type="ChEBI" id="CHEBI:17792"/>
        <dbReference type="ChEBI" id="CHEBI:57925"/>
        <dbReference type="ChEBI" id="CHEBI:90779"/>
        <dbReference type="EC" id="2.5.1.18"/>
    </reaction>
</comment>
<comment type="function">
    <text evidence="1">Conjugation of reduced glutathione to a wide number of exogenous and endogenous hydrophobic electrophiles.</text>
</comment>
<dbReference type="Pfam" id="PF14497">
    <property type="entry name" value="GST_C_3"/>
    <property type="match status" value="1"/>
</dbReference>
<dbReference type="PROSITE" id="PS50404">
    <property type="entry name" value="GST_NTER"/>
    <property type="match status" value="1"/>
</dbReference>
<dbReference type="InterPro" id="IPR050213">
    <property type="entry name" value="GST_superfamily"/>
</dbReference>
<dbReference type="GO" id="GO:0006749">
    <property type="term" value="P:glutathione metabolic process"/>
    <property type="evidence" value="ECO:0007669"/>
    <property type="project" value="TreeGrafter"/>
</dbReference>
<dbReference type="SFLD" id="SFLDS00019">
    <property type="entry name" value="Glutathione_Transferase_(cytos"/>
    <property type="match status" value="1"/>
</dbReference>
<evidence type="ECO:0000256" key="3">
    <source>
        <dbReference type="ARBA" id="ARBA00012452"/>
    </source>
</evidence>
<dbReference type="InterPro" id="IPR004045">
    <property type="entry name" value="Glutathione_S-Trfase_N"/>
</dbReference>
<evidence type="ECO:0000256" key="2">
    <source>
        <dbReference type="ARBA" id="ARBA00005861"/>
    </source>
</evidence>
<evidence type="ECO:0000259" key="7">
    <source>
        <dbReference type="PROSITE" id="PS50405"/>
    </source>
</evidence>
<evidence type="ECO:0000313" key="8">
    <source>
        <dbReference type="EMBL" id="CAG7709987.1"/>
    </source>
</evidence>
<dbReference type="PROSITE" id="PS50405">
    <property type="entry name" value="GST_CTER"/>
    <property type="match status" value="1"/>
</dbReference>
<evidence type="ECO:0000256" key="5">
    <source>
        <dbReference type="ARBA" id="ARBA00047960"/>
    </source>
</evidence>
<keyword evidence="4" id="KW-0808">Transferase</keyword>
<name>A0A8J2JEU9_9HEXA</name>